<evidence type="ECO:0000313" key="2">
    <source>
        <dbReference type="Proteomes" id="UP000285456"/>
    </source>
</evidence>
<evidence type="ECO:0000313" key="1">
    <source>
        <dbReference type="EMBL" id="RHW30421.1"/>
    </source>
</evidence>
<name>A0A417YCS4_9BACI</name>
<dbReference type="RefSeq" id="WP_077735371.1">
    <property type="nucleotide sequence ID" value="NZ_PHUT01000013.1"/>
</dbReference>
<gene>
    <name evidence="1" type="ORF">D1B32_16400</name>
</gene>
<protein>
    <submittedName>
        <fullName evidence="1">Uncharacterized protein</fullName>
    </submittedName>
</protein>
<sequence length="277" mass="31840">MSERAYSLELNRNISAKQASNFSIKGRLHDRRAFQCSNPNCQINMTCTNWNKKGIRYFFTPSSQDELHVIGCSELSEEEIKEQEKLESNLAKESIQKNGLIKMTKSIGKAKSNDKTNLKTEFSSEETNQTTNSNNKVKSEARHVYPIASFINLFEDPGLDKDSQIIAIENEKISLNELFLESKNNFVPYDCTRIIYGEALIRTAKFGDNMLEIEFINSKLPKIFSNIKSVSENKSTSDLKKFLDTNKKVVVYYRGKLIKNGTKFESFNDHVFKDIYF</sequence>
<dbReference type="EMBL" id="QWEH01000013">
    <property type="protein sequence ID" value="RHW30421.1"/>
    <property type="molecule type" value="Genomic_DNA"/>
</dbReference>
<dbReference type="AlphaFoldDB" id="A0A417YCS4"/>
<comment type="caution">
    <text evidence="1">The sequence shown here is derived from an EMBL/GenBank/DDBJ whole genome shotgun (WGS) entry which is preliminary data.</text>
</comment>
<keyword evidence="2" id="KW-1185">Reference proteome</keyword>
<dbReference type="OrthoDB" id="2990272at2"/>
<organism evidence="1 2">
    <name type="scientific">Oceanobacillus profundus</name>
    <dbReference type="NCBI Taxonomy" id="372463"/>
    <lineage>
        <taxon>Bacteria</taxon>
        <taxon>Bacillati</taxon>
        <taxon>Bacillota</taxon>
        <taxon>Bacilli</taxon>
        <taxon>Bacillales</taxon>
        <taxon>Bacillaceae</taxon>
        <taxon>Oceanobacillus</taxon>
    </lineage>
</organism>
<reference evidence="1 2" key="1">
    <citation type="journal article" date="2007" name="Int. J. Syst. Evol. Microbiol.">
        <title>Oceanobacillus profundus sp. nov., isolated from a deep-sea sediment core.</title>
        <authorList>
            <person name="Kim Y.G."/>
            <person name="Choi D.H."/>
            <person name="Hyun S."/>
            <person name="Cho B.C."/>
        </authorList>
    </citation>
    <scope>NUCLEOTIDE SEQUENCE [LARGE SCALE GENOMIC DNA]</scope>
    <source>
        <strain evidence="1 2">DSM 18246</strain>
    </source>
</reference>
<dbReference type="Proteomes" id="UP000285456">
    <property type="component" value="Unassembled WGS sequence"/>
</dbReference>
<proteinExistence type="predicted"/>
<accession>A0A417YCS4</accession>